<evidence type="ECO:0000313" key="1">
    <source>
        <dbReference type="EMBL" id="SLN17109.1"/>
    </source>
</evidence>
<dbReference type="Pfam" id="PF13704">
    <property type="entry name" value="Glyco_tranf_2_4"/>
    <property type="match status" value="1"/>
</dbReference>
<evidence type="ECO:0008006" key="3">
    <source>
        <dbReference type="Google" id="ProtNLM"/>
    </source>
</evidence>
<dbReference type="EMBL" id="FWFU01000001">
    <property type="protein sequence ID" value="SLN17109.1"/>
    <property type="molecule type" value="Genomic_DNA"/>
</dbReference>
<protein>
    <recommendedName>
        <fullName evidence="3">Glycosyl transferase family 2</fullName>
    </recommendedName>
</protein>
<accession>A0A1X6YC68</accession>
<gene>
    <name evidence="1" type="ORF">ROH8110_00462</name>
</gene>
<dbReference type="RefSeq" id="WP_085816948.1">
    <property type="nucleotide sequence ID" value="NZ_FWFU01000001.1"/>
</dbReference>
<proteinExistence type="predicted"/>
<name>A0A1X6YC68_9RHOB</name>
<dbReference type="AlphaFoldDB" id="A0A1X6YC68"/>
<dbReference type="OrthoDB" id="7820657at2"/>
<evidence type="ECO:0000313" key="2">
    <source>
        <dbReference type="Proteomes" id="UP000193207"/>
    </source>
</evidence>
<sequence length="289" mass="33292">MRYSSLDDFLKYGGEALAKGPVAVVLVEDEVELGSTMRHHLDCGFREVLVLMPEAFALPEDVAPKLRRIDHDVTLRGDGIAAINRLIAAAPGIWMYYCYNAEYLFYPFCETRTVGEMLSFHAEERRDAMLTYVVDLYAGDLGRHPGAVSLEDAHLDRSGYYALARNDAGHHNHPKERQLDFYGGLRWRYEEHIPAPRRKIDRIALFRARDGLTLRENHTFSDEEYNTYACPWHHNLTAAIVSFRTAKALKRNPGSTFDIDTFKWHNSTPFEWHSRQLLDLGLMEPGQWF</sequence>
<organism evidence="1 2">
    <name type="scientific">Roseovarius halotolerans</name>
    <dbReference type="NCBI Taxonomy" id="505353"/>
    <lineage>
        <taxon>Bacteria</taxon>
        <taxon>Pseudomonadati</taxon>
        <taxon>Pseudomonadota</taxon>
        <taxon>Alphaproteobacteria</taxon>
        <taxon>Rhodobacterales</taxon>
        <taxon>Roseobacteraceae</taxon>
        <taxon>Roseovarius</taxon>
    </lineage>
</organism>
<reference evidence="1 2" key="1">
    <citation type="submission" date="2017-03" db="EMBL/GenBank/DDBJ databases">
        <authorList>
            <person name="Afonso C.L."/>
            <person name="Miller P.J."/>
            <person name="Scott M.A."/>
            <person name="Spackman E."/>
            <person name="Goraichik I."/>
            <person name="Dimitrov K.M."/>
            <person name="Suarez D.L."/>
            <person name="Swayne D.E."/>
        </authorList>
    </citation>
    <scope>NUCLEOTIDE SEQUENCE [LARGE SCALE GENOMIC DNA]</scope>
    <source>
        <strain evidence="1 2">CECT 8110</strain>
    </source>
</reference>
<keyword evidence="2" id="KW-1185">Reference proteome</keyword>
<dbReference type="Proteomes" id="UP000193207">
    <property type="component" value="Unassembled WGS sequence"/>
</dbReference>